<evidence type="ECO:0000313" key="3">
    <source>
        <dbReference type="Proteomes" id="UP000324222"/>
    </source>
</evidence>
<keyword evidence="3" id="KW-1185">Reference proteome</keyword>
<dbReference type="Proteomes" id="UP000324222">
    <property type="component" value="Unassembled WGS sequence"/>
</dbReference>
<evidence type="ECO:0000256" key="1">
    <source>
        <dbReference type="SAM" id="MobiDB-lite"/>
    </source>
</evidence>
<feature type="region of interest" description="Disordered" evidence="1">
    <location>
        <begin position="58"/>
        <end position="97"/>
    </location>
</feature>
<dbReference type="AlphaFoldDB" id="A0A5B7J0E9"/>
<name>A0A5B7J0E9_PORTR</name>
<dbReference type="EMBL" id="VSRR010076243">
    <property type="protein sequence ID" value="MPC87983.1"/>
    <property type="molecule type" value="Genomic_DNA"/>
</dbReference>
<comment type="caution">
    <text evidence="2">The sequence shown here is derived from an EMBL/GenBank/DDBJ whole genome shotgun (WGS) entry which is preliminary data.</text>
</comment>
<evidence type="ECO:0000313" key="2">
    <source>
        <dbReference type="EMBL" id="MPC87983.1"/>
    </source>
</evidence>
<sequence>MRTAFRRRYSPRSPMLIGCSMRPHSELSPSRVLLQARPWWSVVPDLLPPQLSGPLLLPSADLPSPLVPGTPEGAFGGSYSSRSSVQGGGRKAKPFRK</sequence>
<proteinExistence type="predicted"/>
<gene>
    <name evidence="2" type="ORF">E2C01_082871</name>
</gene>
<reference evidence="2 3" key="1">
    <citation type="submission" date="2019-05" db="EMBL/GenBank/DDBJ databases">
        <title>Another draft genome of Portunus trituberculatus and its Hox gene families provides insights of decapod evolution.</title>
        <authorList>
            <person name="Jeong J.-H."/>
            <person name="Song I."/>
            <person name="Kim S."/>
            <person name="Choi T."/>
            <person name="Kim D."/>
            <person name="Ryu S."/>
            <person name="Kim W."/>
        </authorList>
    </citation>
    <scope>NUCLEOTIDE SEQUENCE [LARGE SCALE GENOMIC DNA]</scope>
    <source>
        <tissue evidence="2">Muscle</tissue>
    </source>
</reference>
<accession>A0A5B7J0E9</accession>
<protein>
    <submittedName>
        <fullName evidence="2">Uncharacterized protein</fullName>
    </submittedName>
</protein>
<organism evidence="2 3">
    <name type="scientific">Portunus trituberculatus</name>
    <name type="common">Swimming crab</name>
    <name type="synonym">Neptunus trituberculatus</name>
    <dbReference type="NCBI Taxonomy" id="210409"/>
    <lineage>
        <taxon>Eukaryota</taxon>
        <taxon>Metazoa</taxon>
        <taxon>Ecdysozoa</taxon>
        <taxon>Arthropoda</taxon>
        <taxon>Crustacea</taxon>
        <taxon>Multicrustacea</taxon>
        <taxon>Malacostraca</taxon>
        <taxon>Eumalacostraca</taxon>
        <taxon>Eucarida</taxon>
        <taxon>Decapoda</taxon>
        <taxon>Pleocyemata</taxon>
        <taxon>Brachyura</taxon>
        <taxon>Eubrachyura</taxon>
        <taxon>Portunoidea</taxon>
        <taxon>Portunidae</taxon>
        <taxon>Portuninae</taxon>
        <taxon>Portunus</taxon>
    </lineage>
</organism>